<dbReference type="InterPro" id="IPR006379">
    <property type="entry name" value="HAD-SF_hydro_IIB"/>
</dbReference>
<dbReference type="InterPro" id="IPR023214">
    <property type="entry name" value="HAD_sf"/>
</dbReference>
<name>A0AAV4LZR3_BABCB</name>
<evidence type="ECO:0000313" key="2">
    <source>
        <dbReference type="EMBL" id="GIX65438.1"/>
    </source>
</evidence>
<dbReference type="RefSeq" id="XP_067717507.1">
    <property type="nucleotide sequence ID" value="XM_067861406.1"/>
</dbReference>
<evidence type="ECO:0000256" key="1">
    <source>
        <dbReference type="SAM" id="MobiDB-lite"/>
    </source>
</evidence>
<dbReference type="NCBIfam" id="TIGR01484">
    <property type="entry name" value="HAD-SF-IIB"/>
    <property type="match status" value="1"/>
</dbReference>
<evidence type="ECO:0000313" key="3">
    <source>
        <dbReference type="Proteomes" id="UP001497744"/>
    </source>
</evidence>
<dbReference type="Gene3D" id="3.30.1240.10">
    <property type="match status" value="1"/>
</dbReference>
<keyword evidence="3" id="KW-1185">Reference proteome</keyword>
<dbReference type="SUPFAM" id="SSF56784">
    <property type="entry name" value="HAD-like"/>
    <property type="match status" value="1"/>
</dbReference>
<dbReference type="GO" id="GO:0005829">
    <property type="term" value="C:cytosol"/>
    <property type="evidence" value="ECO:0007669"/>
    <property type="project" value="TreeGrafter"/>
</dbReference>
<gene>
    <name evidence="2" type="ORF">BcabD6B2_48730</name>
</gene>
<feature type="region of interest" description="Disordered" evidence="1">
    <location>
        <begin position="1"/>
        <end position="20"/>
    </location>
</feature>
<dbReference type="GeneID" id="94196919"/>
<dbReference type="Gene3D" id="3.40.50.1000">
    <property type="entry name" value="HAD superfamily/HAD-like"/>
    <property type="match status" value="1"/>
</dbReference>
<feature type="compositionally biased region" description="Polar residues" evidence="1">
    <location>
        <begin position="1"/>
        <end position="11"/>
    </location>
</feature>
<dbReference type="Pfam" id="PF08282">
    <property type="entry name" value="Hydrolase_3"/>
    <property type="match status" value="1"/>
</dbReference>
<dbReference type="PANTHER" id="PTHR10000">
    <property type="entry name" value="PHOSPHOSERINE PHOSPHATASE"/>
    <property type="match status" value="1"/>
</dbReference>
<dbReference type="EMBL" id="BPLF01000004">
    <property type="protein sequence ID" value="GIX65438.1"/>
    <property type="molecule type" value="Genomic_DNA"/>
</dbReference>
<proteinExistence type="predicted"/>
<dbReference type="AlphaFoldDB" id="A0AAV4LZR3"/>
<accession>A0AAV4LZR3</accession>
<reference evidence="2 3" key="1">
    <citation type="submission" date="2021-06" db="EMBL/GenBank/DDBJ databases">
        <title>Genome sequence of Babesia caballi.</title>
        <authorList>
            <person name="Yamagishi J."/>
            <person name="Kidaka T."/>
            <person name="Ochi A."/>
        </authorList>
    </citation>
    <scope>NUCLEOTIDE SEQUENCE [LARGE SCALE GENOMIC DNA]</scope>
    <source>
        <strain evidence="2">USDA-D6B2</strain>
    </source>
</reference>
<dbReference type="PANTHER" id="PTHR10000:SF8">
    <property type="entry name" value="HAD SUPERFAMILY HYDROLASE-LIKE, TYPE 3"/>
    <property type="match status" value="1"/>
</dbReference>
<organism evidence="2 3">
    <name type="scientific">Babesia caballi</name>
    <dbReference type="NCBI Taxonomy" id="5871"/>
    <lineage>
        <taxon>Eukaryota</taxon>
        <taxon>Sar</taxon>
        <taxon>Alveolata</taxon>
        <taxon>Apicomplexa</taxon>
        <taxon>Aconoidasida</taxon>
        <taxon>Piroplasmida</taxon>
        <taxon>Babesiidae</taxon>
        <taxon>Babesia</taxon>
    </lineage>
</organism>
<keyword evidence="2" id="KW-0378">Hydrolase</keyword>
<dbReference type="GO" id="GO:0000287">
    <property type="term" value="F:magnesium ion binding"/>
    <property type="evidence" value="ECO:0007669"/>
    <property type="project" value="TreeGrafter"/>
</dbReference>
<dbReference type="GO" id="GO:0016791">
    <property type="term" value="F:phosphatase activity"/>
    <property type="evidence" value="ECO:0007669"/>
    <property type="project" value="TreeGrafter"/>
</dbReference>
<protein>
    <submittedName>
        <fullName evidence="2">HAD superfamily hydrolase, putative</fullName>
    </submittedName>
</protein>
<dbReference type="Proteomes" id="UP001497744">
    <property type="component" value="Unassembled WGS sequence"/>
</dbReference>
<sequence length="317" mass="34401">MGTQGVESSNGVASSSVSSADAAASDRHGTGVAAPITNFVRPTTLPKYFGVDVDGTFLAEDPAVHERNLEAFARAVRTGVNIFFCTGRAPDDAMRSLPEELCEEIGFTGYPGVYYNGGAVFGRGGKILKQELFRKDILKRIADRIVQANHQRYTMFLTLEKWYVVSDDWSCFDELIAELDLGSKFTPSTIEQVMDMDIMKVIVLRYAQVAHLFEDMADVDFVAKCALNDMTDLNPLGITKGSGLALVLAHLGGTPEECGYVGDAINDVEAMRLARHSFAVGNAKDSVKACAKYVVQATNEEGAFRVVMDAVYGGDYS</sequence>
<comment type="caution">
    <text evidence="2">The sequence shown here is derived from an EMBL/GenBank/DDBJ whole genome shotgun (WGS) entry which is preliminary data.</text>
</comment>
<dbReference type="InterPro" id="IPR036412">
    <property type="entry name" value="HAD-like_sf"/>
</dbReference>